<keyword evidence="1 4" id="KW-0378">Hydrolase</keyword>
<feature type="domain" description="Nudix hydrolase" evidence="3">
    <location>
        <begin position="83"/>
        <end position="224"/>
    </location>
</feature>
<name>A0ABN2FJV3_9ACTN</name>
<evidence type="ECO:0000313" key="5">
    <source>
        <dbReference type="Proteomes" id="UP001500064"/>
    </source>
</evidence>
<evidence type="ECO:0000256" key="1">
    <source>
        <dbReference type="ARBA" id="ARBA00022801"/>
    </source>
</evidence>
<feature type="region of interest" description="Disordered" evidence="2">
    <location>
        <begin position="1"/>
        <end position="46"/>
    </location>
</feature>
<dbReference type="PANTHER" id="PTHR11839">
    <property type="entry name" value="UDP/ADP-SUGAR PYROPHOSPHATASE"/>
    <property type="match status" value="1"/>
</dbReference>
<organism evidence="4 5">
    <name type="scientific">Nonomuraea maheshkhaliensis</name>
    <dbReference type="NCBI Taxonomy" id="419590"/>
    <lineage>
        <taxon>Bacteria</taxon>
        <taxon>Bacillati</taxon>
        <taxon>Actinomycetota</taxon>
        <taxon>Actinomycetes</taxon>
        <taxon>Streptosporangiales</taxon>
        <taxon>Streptosporangiaceae</taxon>
        <taxon>Nonomuraea</taxon>
    </lineage>
</organism>
<proteinExistence type="predicted"/>
<dbReference type="CDD" id="cd24158">
    <property type="entry name" value="NUDIX_ADPRase_Rv1700"/>
    <property type="match status" value="1"/>
</dbReference>
<dbReference type="PANTHER" id="PTHR11839:SF31">
    <property type="entry name" value="ADP-RIBOSE PYROPHOSPHATASE"/>
    <property type="match status" value="1"/>
</dbReference>
<keyword evidence="5" id="KW-1185">Reference proteome</keyword>
<protein>
    <submittedName>
        <fullName evidence="4">NUDIX hydrolase</fullName>
    </submittedName>
</protein>
<dbReference type="PROSITE" id="PS51462">
    <property type="entry name" value="NUDIX"/>
    <property type="match status" value="1"/>
</dbReference>
<sequence>MNGAGAEGSGPYDGVSDRRDGDGDGADGGPGSPRRETSATMIADTPESWEVVESRPRFKGHVIEVVTDTVRMPRDEVADRDYVVHPGAVAVLALDEHDRVLMIRQYRHPTRRLMWELPAGLRDVAGEPLVDTAARELAEEAGYRAGVWHTLVDLRSSPGMSDERIRVFLARDLTKIPDEENGFVHRHEEIDMPVEWVHLADAVEKALMGMIHNSPAVAGILAAYAASVEGYSLLRPADAPEA</sequence>
<accession>A0ABN2FJV3</accession>
<dbReference type="SUPFAM" id="SSF55811">
    <property type="entry name" value="Nudix"/>
    <property type="match status" value="1"/>
</dbReference>
<dbReference type="Gene3D" id="3.90.79.10">
    <property type="entry name" value="Nucleoside Triphosphate Pyrophosphohydrolase"/>
    <property type="match status" value="1"/>
</dbReference>
<dbReference type="GO" id="GO:0016787">
    <property type="term" value="F:hydrolase activity"/>
    <property type="evidence" value="ECO:0007669"/>
    <property type="project" value="UniProtKB-KW"/>
</dbReference>
<gene>
    <name evidence="4" type="ORF">GCM10009733_054310</name>
</gene>
<evidence type="ECO:0000256" key="2">
    <source>
        <dbReference type="SAM" id="MobiDB-lite"/>
    </source>
</evidence>
<dbReference type="InterPro" id="IPR000086">
    <property type="entry name" value="NUDIX_hydrolase_dom"/>
</dbReference>
<evidence type="ECO:0000313" key="4">
    <source>
        <dbReference type="EMBL" id="GAA1650385.1"/>
    </source>
</evidence>
<dbReference type="EMBL" id="BAAAMU010000042">
    <property type="protein sequence ID" value="GAA1650385.1"/>
    <property type="molecule type" value="Genomic_DNA"/>
</dbReference>
<dbReference type="Proteomes" id="UP001500064">
    <property type="component" value="Unassembled WGS sequence"/>
</dbReference>
<evidence type="ECO:0000259" key="3">
    <source>
        <dbReference type="PROSITE" id="PS51462"/>
    </source>
</evidence>
<comment type="caution">
    <text evidence="4">The sequence shown here is derived from an EMBL/GenBank/DDBJ whole genome shotgun (WGS) entry which is preliminary data.</text>
</comment>
<dbReference type="Pfam" id="PF00293">
    <property type="entry name" value="NUDIX"/>
    <property type="match status" value="1"/>
</dbReference>
<reference evidence="4 5" key="1">
    <citation type="journal article" date="2019" name="Int. J. Syst. Evol. Microbiol.">
        <title>The Global Catalogue of Microorganisms (GCM) 10K type strain sequencing project: providing services to taxonomists for standard genome sequencing and annotation.</title>
        <authorList>
            <consortium name="The Broad Institute Genomics Platform"/>
            <consortium name="The Broad Institute Genome Sequencing Center for Infectious Disease"/>
            <person name="Wu L."/>
            <person name="Ma J."/>
        </authorList>
    </citation>
    <scope>NUCLEOTIDE SEQUENCE [LARGE SCALE GENOMIC DNA]</scope>
    <source>
        <strain evidence="4 5">JCM 13929</strain>
    </source>
</reference>
<dbReference type="InterPro" id="IPR015797">
    <property type="entry name" value="NUDIX_hydrolase-like_dom_sf"/>
</dbReference>